<accession>A0A2Z7AAD4</accession>
<protein>
    <submittedName>
        <fullName evidence="1">Aluminum-activated malate transporter 12-like</fullName>
    </submittedName>
</protein>
<gene>
    <name evidence="1" type="ORF">F511_14544</name>
</gene>
<sequence>MITIKKQKKLFVHSWKQRMPHASTKNVNVQKQVRLLHQDPSRKEFTEVVKVLRDLAVEIHNHAARMEKVVEEIGQILRICNLVMKSRL</sequence>
<keyword evidence="2" id="KW-1185">Reference proteome</keyword>
<name>A0A2Z7AAD4_9LAMI</name>
<reference evidence="1 2" key="1">
    <citation type="journal article" date="2015" name="Proc. Natl. Acad. Sci. U.S.A.">
        <title>The resurrection genome of Boea hygrometrica: A blueprint for survival of dehydration.</title>
        <authorList>
            <person name="Xiao L."/>
            <person name="Yang G."/>
            <person name="Zhang L."/>
            <person name="Yang X."/>
            <person name="Zhao S."/>
            <person name="Ji Z."/>
            <person name="Zhou Q."/>
            <person name="Hu M."/>
            <person name="Wang Y."/>
            <person name="Chen M."/>
            <person name="Xu Y."/>
            <person name="Jin H."/>
            <person name="Xiao X."/>
            <person name="Hu G."/>
            <person name="Bao F."/>
            <person name="Hu Y."/>
            <person name="Wan P."/>
            <person name="Li L."/>
            <person name="Deng X."/>
            <person name="Kuang T."/>
            <person name="Xiang C."/>
            <person name="Zhu J.K."/>
            <person name="Oliver M.J."/>
            <person name="He Y."/>
        </authorList>
    </citation>
    <scope>NUCLEOTIDE SEQUENCE [LARGE SCALE GENOMIC DNA]</scope>
    <source>
        <strain evidence="2">cv. XS01</strain>
    </source>
</reference>
<evidence type="ECO:0000313" key="1">
    <source>
        <dbReference type="EMBL" id="KZV15905.1"/>
    </source>
</evidence>
<evidence type="ECO:0000313" key="2">
    <source>
        <dbReference type="Proteomes" id="UP000250235"/>
    </source>
</evidence>
<dbReference type="EMBL" id="KV019599">
    <property type="protein sequence ID" value="KZV15905.1"/>
    <property type="molecule type" value="Genomic_DNA"/>
</dbReference>
<dbReference type="AlphaFoldDB" id="A0A2Z7AAD4"/>
<organism evidence="1 2">
    <name type="scientific">Dorcoceras hygrometricum</name>
    <dbReference type="NCBI Taxonomy" id="472368"/>
    <lineage>
        <taxon>Eukaryota</taxon>
        <taxon>Viridiplantae</taxon>
        <taxon>Streptophyta</taxon>
        <taxon>Embryophyta</taxon>
        <taxon>Tracheophyta</taxon>
        <taxon>Spermatophyta</taxon>
        <taxon>Magnoliopsida</taxon>
        <taxon>eudicotyledons</taxon>
        <taxon>Gunneridae</taxon>
        <taxon>Pentapetalae</taxon>
        <taxon>asterids</taxon>
        <taxon>lamiids</taxon>
        <taxon>Lamiales</taxon>
        <taxon>Gesneriaceae</taxon>
        <taxon>Didymocarpoideae</taxon>
        <taxon>Trichosporeae</taxon>
        <taxon>Loxocarpinae</taxon>
        <taxon>Dorcoceras</taxon>
    </lineage>
</organism>
<dbReference type="Proteomes" id="UP000250235">
    <property type="component" value="Unassembled WGS sequence"/>
</dbReference>
<proteinExistence type="predicted"/>